<protein>
    <submittedName>
        <fullName evidence="1">Uncharacterized protein</fullName>
    </submittedName>
</protein>
<reference evidence="1 2" key="1">
    <citation type="submission" date="2021-06" db="EMBL/GenBank/DDBJ databases">
        <title>Caerostris darwini draft genome.</title>
        <authorList>
            <person name="Kono N."/>
            <person name="Arakawa K."/>
        </authorList>
    </citation>
    <scope>NUCLEOTIDE SEQUENCE [LARGE SCALE GENOMIC DNA]</scope>
</reference>
<proteinExistence type="predicted"/>
<dbReference type="AlphaFoldDB" id="A0AAV4WK77"/>
<keyword evidence="2" id="KW-1185">Reference proteome</keyword>
<dbReference type="Proteomes" id="UP001054837">
    <property type="component" value="Unassembled WGS sequence"/>
</dbReference>
<evidence type="ECO:0000313" key="1">
    <source>
        <dbReference type="EMBL" id="GIY83286.1"/>
    </source>
</evidence>
<evidence type="ECO:0000313" key="2">
    <source>
        <dbReference type="Proteomes" id="UP001054837"/>
    </source>
</evidence>
<comment type="caution">
    <text evidence="1">The sequence shown here is derived from an EMBL/GenBank/DDBJ whole genome shotgun (WGS) entry which is preliminary data.</text>
</comment>
<sequence>MYSKSGLKFLDITNCKNWLEILLIGNDLNKETILTTACVYSAGKTDNASQAYCDPCYSMLYGDGSYKALTNHAQTSTHIQNALKKRDTNLSYCQRHKKEVALLMEIFCVYKLRIIEWI</sequence>
<name>A0AAV4WK77_9ARAC</name>
<dbReference type="EMBL" id="BPLQ01014799">
    <property type="protein sequence ID" value="GIY83286.1"/>
    <property type="molecule type" value="Genomic_DNA"/>
</dbReference>
<accession>A0AAV4WK77</accession>
<organism evidence="1 2">
    <name type="scientific">Caerostris darwini</name>
    <dbReference type="NCBI Taxonomy" id="1538125"/>
    <lineage>
        <taxon>Eukaryota</taxon>
        <taxon>Metazoa</taxon>
        <taxon>Ecdysozoa</taxon>
        <taxon>Arthropoda</taxon>
        <taxon>Chelicerata</taxon>
        <taxon>Arachnida</taxon>
        <taxon>Araneae</taxon>
        <taxon>Araneomorphae</taxon>
        <taxon>Entelegynae</taxon>
        <taxon>Araneoidea</taxon>
        <taxon>Araneidae</taxon>
        <taxon>Caerostris</taxon>
    </lineage>
</organism>
<gene>
    <name evidence="1" type="ORF">CDAR_227771</name>
</gene>